<dbReference type="EMBL" id="JAODUO010000407">
    <property type="protein sequence ID" value="KAK2181194.1"/>
    <property type="molecule type" value="Genomic_DNA"/>
</dbReference>
<sequence>MSSRRSSAEGENVKSGIGLNLLKMITRRPSKGHVRTRYVGMHGEDANASVIRGHALFARFFERKGLGHCIHYFGEDMTLGQLRTISPRELLMKYGIENAEHREQIMKLVDETRKEDHSDAEVNNYIIINIPNFWNHVV</sequence>
<comment type="caution">
    <text evidence="1">The sequence shown here is derived from an EMBL/GenBank/DDBJ whole genome shotgun (WGS) entry which is preliminary data.</text>
</comment>
<keyword evidence="2" id="KW-1185">Reference proteome</keyword>
<reference evidence="1" key="1">
    <citation type="journal article" date="2023" name="Mol. Biol. Evol.">
        <title>Third-Generation Sequencing Reveals the Adaptive Role of the Epigenome in Three Deep-Sea Polychaetes.</title>
        <authorList>
            <person name="Perez M."/>
            <person name="Aroh O."/>
            <person name="Sun Y."/>
            <person name="Lan Y."/>
            <person name="Juniper S.K."/>
            <person name="Young C.R."/>
            <person name="Angers B."/>
            <person name="Qian P.Y."/>
        </authorList>
    </citation>
    <scope>NUCLEOTIDE SEQUENCE</scope>
    <source>
        <strain evidence="1">R07B-5</strain>
    </source>
</reference>
<name>A0AAD9NVH7_RIDPI</name>
<proteinExistence type="predicted"/>
<evidence type="ECO:0000313" key="1">
    <source>
        <dbReference type="EMBL" id="KAK2181194.1"/>
    </source>
</evidence>
<dbReference type="Proteomes" id="UP001209878">
    <property type="component" value="Unassembled WGS sequence"/>
</dbReference>
<protein>
    <submittedName>
        <fullName evidence="1">Uncharacterized protein</fullName>
    </submittedName>
</protein>
<organism evidence="1 2">
    <name type="scientific">Ridgeia piscesae</name>
    <name type="common">Tubeworm</name>
    <dbReference type="NCBI Taxonomy" id="27915"/>
    <lineage>
        <taxon>Eukaryota</taxon>
        <taxon>Metazoa</taxon>
        <taxon>Spiralia</taxon>
        <taxon>Lophotrochozoa</taxon>
        <taxon>Annelida</taxon>
        <taxon>Polychaeta</taxon>
        <taxon>Sedentaria</taxon>
        <taxon>Canalipalpata</taxon>
        <taxon>Sabellida</taxon>
        <taxon>Siboglinidae</taxon>
        <taxon>Ridgeia</taxon>
    </lineage>
</organism>
<evidence type="ECO:0000313" key="2">
    <source>
        <dbReference type="Proteomes" id="UP001209878"/>
    </source>
</evidence>
<gene>
    <name evidence="1" type="ORF">NP493_407g04018</name>
</gene>
<accession>A0AAD9NVH7</accession>
<dbReference type="AlphaFoldDB" id="A0AAD9NVH7"/>